<feature type="non-terminal residue" evidence="2">
    <location>
        <position position="1"/>
    </location>
</feature>
<name>A0A2T9Y023_9FUNG</name>
<keyword evidence="1" id="KW-0812">Transmembrane</keyword>
<keyword evidence="3" id="KW-1185">Reference proteome</keyword>
<accession>A0A2T9Y023</accession>
<dbReference type="EMBL" id="MBFR01000823">
    <property type="protein sequence ID" value="PVU85634.1"/>
    <property type="molecule type" value="Genomic_DNA"/>
</dbReference>
<keyword evidence="1" id="KW-1133">Transmembrane helix</keyword>
<dbReference type="Proteomes" id="UP000245383">
    <property type="component" value="Unassembled WGS sequence"/>
</dbReference>
<organism evidence="2 3">
    <name type="scientific">Smittium simulii</name>
    <dbReference type="NCBI Taxonomy" id="133385"/>
    <lineage>
        <taxon>Eukaryota</taxon>
        <taxon>Fungi</taxon>
        <taxon>Fungi incertae sedis</taxon>
        <taxon>Zoopagomycota</taxon>
        <taxon>Kickxellomycotina</taxon>
        <taxon>Harpellomycetes</taxon>
        <taxon>Harpellales</taxon>
        <taxon>Legeriomycetaceae</taxon>
        <taxon>Smittium</taxon>
    </lineage>
</organism>
<feature type="transmembrane region" description="Helical" evidence="1">
    <location>
        <begin position="6"/>
        <end position="26"/>
    </location>
</feature>
<evidence type="ECO:0000256" key="1">
    <source>
        <dbReference type="SAM" id="Phobius"/>
    </source>
</evidence>
<evidence type="ECO:0000313" key="3">
    <source>
        <dbReference type="Proteomes" id="UP000245383"/>
    </source>
</evidence>
<gene>
    <name evidence="2" type="ORF">BB561_006923</name>
</gene>
<sequence>LQILSASFIGGMVSLCISHIAFIAPIRRSEHPLDSFKWLNLFPVCPLLYITNSNAYH</sequence>
<keyword evidence="1" id="KW-0472">Membrane</keyword>
<proteinExistence type="predicted"/>
<protein>
    <submittedName>
        <fullName evidence="2">Uncharacterized protein</fullName>
    </submittedName>
</protein>
<dbReference type="AlphaFoldDB" id="A0A2T9Y023"/>
<reference evidence="2 3" key="1">
    <citation type="journal article" date="2018" name="MBio">
        <title>Comparative Genomics Reveals the Core Gene Toolbox for the Fungus-Insect Symbiosis.</title>
        <authorList>
            <person name="Wang Y."/>
            <person name="Stata M."/>
            <person name="Wang W."/>
            <person name="Stajich J.E."/>
            <person name="White M.M."/>
            <person name="Moncalvo J.M."/>
        </authorList>
    </citation>
    <scope>NUCLEOTIDE SEQUENCE [LARGE SCALE GENOMIC DNA]</scope>
    <source>
        <strain evidence="2 3">SWE-8-4</strain>
    </source>
</reference>
<evidence type="ECO:0000313" key="2">
    <source>
        <dbReference type="EMBL" id="PVU85634.1"/>
    </source>
</evidence>
<comment type="caution">
    <text evidence="2">The sequence shown here is derived from an EMBL/GenBank/DDBJ whole genome shotgun (WGS) entry which is preliminary data.</text>
</comment>